<dbReference type="Pfam" id="PF00569">
    <property type="entry name" value="ZZ"/>
    <property type="match status" value="2"/>
</dbReference>
<evidence type="ECO:0000256" key="6">
    <source>
        <dbReference type="SAM" id="MobiDB-lite"/>
    </source>
</evidence>
<dbReference type="InterPro" id="IPR013783">
    <property type="entry name" value="Ig-like_fold"/>
</dbReference>
<dbReference type="Gene3D" id="2.60.40.10">
    <property type="entry name" value="Immunoglobulins"/>
    <property type="match status" value="1"/>
</dbReference>
<evidence type="ECO:0000256" key="2">
    <source>
        <dbReference type="ARBA" id="ARBA00022771"/>
    </source>
</evidence>
<feature type="domain" description="ZZ-type" evidence="7">
    <location>
        <begin position="652"/>
        <end position="709"/>
    </location>
</feature>
<dbReference type="Proteomes" id="UP000245771">
    <property type="component" value="Unassembled WGS sequence"/>
</dbReference>
<dbReference type="Gene3D" id="3.30.60.90">
    <property type="match status" value="2"/>
</dbReference>
<dbReference type="AlphaFoldDB" id="A0A316VEN0"/>
<dbReference type="PROSITE" id="PS01357">
    <property type="entry name" value="ZF_ZZ_1"/>
    <property type="match status" value="1"/>
</dbReference>
<dbReference type="InParanoid" id="A0A316VEN0"/>
<feature type="region of interest" description="Disordered" evidence="6">
    <location>
        <begin position="1062"/>
        <end position="1127"/>
    </location>
</feature>
<evidence type="ECO:0000313" key="9">
    <source>
        <dbReference type="Proteomes" id="UP000245771"/>
    </source>
</evidence>
<dbReference type="PANTHER" id="PTHR20930:SF0">
    <property type="entry name" value="PROTEIN ILRUN"/>
    <property type="match status" value="1"/>
</dbReference>
<evidence type="ECO:0000256" key="1">
    <source>
        <dbReference type="ARBA" id="ARBA00022723"/>
    </source>
</evidence>
<dbReference type="PANTHER" id="PTHR20930">
    <property type="entry name" value="OVARIAN CARCINOMA ANTIGEN CA125-RELATED"/>
    <property type="match status" value="1"/>
</dbReference>
<evidence type="ECO:0000259" key="7">
    <source>
        <dbReference type="PROSITE" id="PS50135"/>
    </source>
</evidence>
<organism evidence="8 9">
    <name type="scientific">Meira miltonrushii</name>
    <dbReference type="NCBI Taxonomy" id="1280837"/>
    <lineage>
        <taxon>Eukaryota</taxon>
        <taxon>Fungi</taxon>
        <taxon>Dikarya</taxon>
        <taxon>Basidiomycota</taxon>
        <taxon>Ustilaginomycotina</taxon>
        <taxon>Exobasidiomycetes</taxon>
        <taxon>Exobasidiales</taxon>
        <taxon>Brachybasidiaceae</taxon>
        <taxon>Meira</taxon>
    </lineage>
</organism>
<feature type="compositionally biased region" description="Polar residues" evidence="6">
    <location>
        <begin position="1062"/>
        <end position="1072"/>
    </location>
</feature>
<dbReference type="InterPro" id="IPR043145">
    <property type="entry name" value="Znf_ZZ_sf"/>
</dbReference>
<gene>
    <name evidence="8" type="ORF">FA14DRAFT_51584</name>
</gene>
<accession>A0A316VEN0</accession>
<evidence type="ECO:0000256" key="5">
    <source>
        <dbReference type="SAM" id="Coils"/>
    </source>
</evidence>
<reference evidence="8 9" key="1">
    <citation type="journal article" date="2018" name="Mol. Biol. Evol.">
        <title>Broad Genomic Sampling Reveals a Smut Pathogenic Ancestry of the Fungal Clade Ustilaginomycotina.</title>
        <authorList>
            <person name="Kijpornyongpan T."/>
            <person name="Mondo S.J."/>
            <person name="Barry K."/>
            <person name="Sandor L."/>
            <person name="Lee J."/>
            <person name="Lipzen A."/>
            <person name="Pangilinan J."/>
            <person name="LaButti K."/>
            <person name="Hainaut M."/>
            <person name="Henrissat B."/>
            <person name="Grigoriev I.V."/>
            <person name="Spatafora J.W."/>
            <person name="Aime M.C."/>
        </authorList>
    </citation>
    <scope>NUCLEOTIDE SEQUENCE [LARGE SCALE GENOMIC DNA]</scope>
    <source>
        <strain evidence="8 9">MCA 3882</strain>
    </source>
</reference>
<dbReference type="RefSeq" id="XP_025356381.1">
    <property type="nucleotide sequence ID" value="XM_025502452.1"/>
</dbReference>
<name>A0A316VEN0_9BASI</name>
<proteinExistence type="predicted"/>
<dbReference type="GO" id="GO:0043130">
    <property type="term" value="F:ubiquitin binding"/>
    <property type="evidence" value="ECO:0007669"/>
    <property type="project" value="TreeGrafter"/>
</dbReference>
<dbReference type="InterPro" id="IPR032350">
    <property type="entry name" value="Nbr1_FW"/>
</dbReference>
<feature type="region of interest" description="Disordered" evidence="6">
    <location>
        <begin position="540"/>
        <end position="583"/>
    </location>
</feature>
<dbReference type="GeneID" id="37024233"/>
<keyword evidence="5" id="KW-0175">Coiled coil</keyword>
<evidence type="ECO:0000256" key="3">
    <source>
        <dbReference type="ARBA" id="ARBA00022833"/>
    </source>
</evidence>
<dbReference type="OrthoDB" id="661148at2759"/>
<protein>
    <recommendedName>
        <fullName evidence="7">ZZ-type domain-containing protein</fullName>
    </recommendedName>
</protein>
<dbReference type="CDD" id="cd02340">
    <property type="entry name" value="ZZ_NBR1_like"/>
    <property type="match status" value="2"/>
</dbReference>
<evidence type="ECO:0000313" key="8">
    <source>
        <dbReference type="EMBL" id="PWN36079.1"/>
    </source>
</evidence>
<dbReference type="GO" id="GO:0000407">
    <property type="term" value="C:phagophore assembly site"/>
    <property type="evidence" value="ECO:0007669"/>
    <property type="project" value="TreeGrafter"/>
</dbReference>
<dbReference type="GO" id="GO:0016236">
    <property type="term" value="P:macroautophagy"/>
    <property type="evidence" value="ECO:0007669"/>
    <property type="project" value="TreeGrafter"/>
</dbReference>
<dbReference type="STRING" id="1280837.A0A316VEN0"/>
<dbReference type="SUPFAM" id="SSF57850">
    <property type="entry name" value="RING/U-box"/>
    <property type="match status" value="2"/>
</dbReference>
<feature type="coiled-coil region" evidence="5">
    <location>
        <begin position="755"/>
        <end position="810"/>
    </location>
</feature>
<dbReference type="CDD" id="cd14947">
    <property type="entry name" value="NBR1_like"/>
    <property type="match status" value="1"/>
</dbReference>
<sequence>MLPPSESSSLAEAQPEYKLMNFIIHMLPVGALKENVLLPPVLPHVKILQKGKSFTAEMLESEIRRKDKLLYFKALGVRMDDMEIFFQHSPTSNKHHGTYNEVARYMLPSCDEFTPAAQHFLGDVSMVKAEVWHKDDLASPSHIYLRKDSKYPFKLQVTCTLVPLRMIGGTQVQTGPIGAIVDFSVPIGTKQCITAFRRDLPNVIARKCDQFLGFAQNMYSVEVYLKKSQDNKEIMFEDRVAQCMSNGKPLELQFALRANFKAANPSSALKAKAIPVKLNISSNVSPKKKIDVKEASVNSKSDSKKDTKSGELANQAILLDALRKDFETARENAQSCETAKIPSTVVLPPFTDTSAAQKEVKPEEVFLAWKKRAMPSVKAETVAEKAAMMQTSSLAAKEAWKMYHSRNHQGYPHPWSSGPPPPFMWPKASEQMTSKEVRKAYRIQEYSQRPIPWYFGPSPSSLRPESSEQTKAADISKAAEKVKPVEHVKKPEQEEASQALPVAPPGPLSGLQRLTDDLLHVVAGSAQNPPGSIYTRIQSEAQEHRKRRCNPSLKSSIHCQAPSLKPSSDAEAKDQGQEVGPVKDTTQHNAACNLCDKRIKGIRWKCTACIDFDVCSACKATTNSTHPFHQWMKLQATDALPLGVTPSDWVIHPNVICNGCDKAIVGPRYKCINCADFDWCHSCESNPALHHVKSEEEPHLFLKINKPLPDARSVETAKVQAKATVTAMNKRKSAHAEEIVDITLKKPDIFEEDSTEQQETQLDKITQLMDRLEKKQRKTEKRIDSFGGEVKDFNDAIEKILNKIDQISADSLNTQTNAFGDESKDFEHPIRKEFSESFLSIMSKMDQMNEDLLNAIEKIDQMNADSLNTTHTKPLTTENVRDEDVHSVRARLADLSVQAQKLPGASLVADGLMTMKDGYVVPSAPVAEEDAQSVAEDYDMQVLADITVPDGARLVAGSLFDKVWRVWNTGTKAWPEETCITSISNFANSTQAVKHSINIGRIVKAGEMTDICMPNLVVPSSTGKDAHFFRLALPSEFGQELRFFGDQLWYDIEIVNGKSSNETTKANKSTAASMHHPKPSSSDSQKQESENEMNGSSFFRAPFAPRNDRAPSMTGHQTEFLLTPTNEGASSIAADDLILLGSDEDFEIIEPSSDEESD</sequence>
<dbReference type="PROSITE" id="PS50135">
    <property type="entry name" value="ZF_ZZ_2"/>
    <property type="match status" value="1"/>
</dbReference>
<feature type="compositionally biased region" description="Basic and acidic residues" evidence="6">
    <location>
        <begin position="477"/>
        <end position="493"/>
    </location>
</feature>
<dbReference type="SMART" id="SM00291">
    <property type="entry name" value="ZnF_ZZ"/>
    <property type="match status" value="2"/>
</dbReference>
<dbReference type="Pfam" id="PF16158">
    <property type="entry name" value="N_BRCA1_IG"/>
    <property type="match status" value="1"/>
</dbReference>
<dbReference type="EMBL" id="KZ819603">
    <property type="protein sequence ID" value="PWN36079.1"/>
    <property type="molecule type" value="Genomic_DNA"/>
</dbReference>
<evidence type="ECO:0000256" key="4">
    <source>
        <dbReference type="PROSITE-ProRule" id="PRU00228"/>
    </source>
</evidence>
<keyword evidence="2 4" id="KW-0863">Zinc-finger</keyword>
<keyword evidence="1" id="KW-0479">Metal-binding</keyword>
<dbReference type="InterPro" id="IPR000433">
    <property type="entry name" value="Znf_ZZ"/>
</dbReference>
<keyword evidence="9" id="KW-1185">Reference proteome</keyword>
<keyword evidence="3" id="KW-0862">Zinc</keyword>
<dbReference type="GO" id="GO:0008270">
    <property type="term" value="F:zinc ion binding"/>
    <property type="evidence" value="ECO:0007669"/>
    <property type="project" value="UniProtKB-KW"/>
</dbReference>
<feature type="region of interest" description="Disordered" evidence="6">
    <location>
        <begin position="457"/>
        <end position="511"/>
    </location>
</feature>